<feature type="transmembrane region" description="Helical" evidence="2">
    <location>
        <begin position="208"/>
        <end position="235"/>
    </location>
</feature>
<dbReference type="InterPro" id="IPR018692">
    <property type="entry name" value="DUF2189"/>
</dbReference>
<feature type="transmembrane region" description="Helical" evidence="2">
    <location>
        <begin position="60"/>
        <end position="81"/>
    </location>
</feature>
<keyword evidence="2" id="KW-0812">Transmembrane</keyword>
<feature type="region of interest" description="Disordered" evidence="1">
    <location>
        <begin position="251"/>
        <end position="273"/>
    </location>
</feature>
<feature type="compositionally biased region" description="Gly residues" evidence="1">
    <location>
        <begin position="252"/>
        <end position="262"/>
    </location>
</feature>
<protein>
    <submittedName>
        <fullName evidence="3">DUF2189 domain-containing protein</fullName>
    </submittedName>
</protein>
<dbReference type="AlphaFoldDB" id="A0A831RJA8"/>
<dbReference type="Pfam" id="PF09955">
    <property type="entry name" value="DUF2189"/>
    <property type="match status" value="1"/>
</dbReference>
<name>A0A831RJA8_9GAMM</name>
<accession>A0A831RJA8</accession>
<evidence type="ECO:0000256" key="2">
    <source>
        <dbReference type="SAM" id="Phobius"/>
    </source>
</evidence>
<proteinExistence type="predicted"/>
<keyword evidence="2" id="KW-0472">Membrane</keyword>
<sequence length="273" mass="29138">MGEITEIPLRLKSAGAMGRWLAYGYALFRRYPGISMSFAAIFVVPGLALEYWLLATDYALYYFILAAGFVLLVPFLFAPYYHLATAVSRGQAPPVLPGVLFRTPPAVLGLGMISGALFLIWATDAFIIYSVYFSFDPLPGLFRGGEAGSRAVSFLGWATLLGAVLSLIILFITPFSIPHAIDDGSGFVDAIVFSVKGVARNAAIVAPWVALLGAATLLTTLIALPLGLALFPLLAYANYDCYRELAAKSGAAGQGAAPGGSGRAWNREKRRTE</sequence>
<dbReference type="EMBL" id="DRKP01000052">
    <property type="protein sequence ID" value="HEB95678.1"/>
    <property type="molecule type" value="Genomic_DNA"/>
</dbReference>
<gene>
    <name evidence="3" type="ORF">ENI96_04515</name>
</gene>
<feature type="transmembrane region" description="Helical" evidence="2">
    <location>
        <begin position="154"/>
        <end position="177"/>
    </location>
</feature>
<dbReference type="Proteomes" id="UP000886251">
    <property type="component" value="Unassembled WGS sequence"/>
</dbReference>
<organism evidence="3">
    <name type="scientific">Sedimenticola thiotaurini</name>
    <dbReference type="NCBI Taxonomy" id="1543721"/>
    <lineage>
        <taxon>Bacteria</taxon>
        <taxon>Pseudomonadati</taxon>
        <taxon>Pseudomonadota</taxon>
        <taxon>Gammaproteobacteria</taxon>
        <taxon>Chromatiales</taxon>
        <taxon>Sedimenticolaceae</taxon>
        <taxon>Sedimenticola</taxon>
    </lineage>
</organism>
<keyword evidence="2" id="KW-1133">Transmembrane helix</keyword>
<feature type="transmembrane region" description="Helical" evidence="2">
    <location>
        <begin position="34"/>
        <end position="53"/>
    </location>
</feature>
<comment type="caution">
    <text evidence="3">The sequence shown here is derived from an EMBL/GenBank/DDBJ whole genome shotgun (WGS) entry which is preliminary data.</text>
</comment>
<evidence type="ECO:0000313" key="3">
    <source>
        <dbReference type="EMBL" id="HEB95678.1"/>
    </source>
</evidence>
<evidence type="ECO:0000256" key="1">
    <source>
        <dbReference type="SAM" id="MobiDB-lite"/>
    </source>
</evidence>
<feature type="transmembrane region" description="Helical" evidence="2">
    <location>
        <begin position="106"/>
        <end position="133"/>
    </location>
</feature>
<reference evidence="3" key="1">
    <citation type="journal article" date="2020" name="mSystems">
        <title>Genome- and Community-Level Interaction Insights into Carbon Utilization and Element Cycling Functions of Hydrothermarchaeota in Hydrothermal Sediment.</title>
        <authorList>
            <person name="Zhou Z."/>
            <person name="Liu Y."/>
            <person name="Xu W."/>
            <person name="Pan J."/>
            <person name="Luo Z.H."/>
            <person name="Li M."/>
        </authorList>
    </citation>
    <scope>NUCLEOTIDE SEQUENCE [LARGE SCALE GENOMIC DNA]</scope>
    <source>
        <strain evidence="3">HyVt-443</strain>
    </source>
</reference>